<gene>
    <name evidence="3" type="ORF">PU648_05000</name>
</gene>
<feature type="signal peptide" evidence="2">
    <location>
        <begin position="1"/>
        <end position="26"/>
    </location>
</feature>
<keyword evidence="1" id="KW-0472">Membrane</keyword>
<dbReference type="EMBL" id="JARAKF010000001">
    <property type="protein sequence ID" value="MDU8991745.1"/>
    <property type="molecule type" value="Genomic_DNA"/>
</dbReference>
<evidence type="ECO:0000256" key="1">
    <source>
        <dbReference type="SAM" id="Phobius"/>
    </source>
</evidence>
<evidence type="ECO:0008006" key="5">
    <source>
        <dbReference type="Google" id="ProtNLM"/>
    </source>
</evidence>
<keyword evidence="1" id="KW-0812">Transmembrane</keyword>
<accession>A0ABU3UD52</accession>
<proteinExistence type="predicted"/>
<reference evidence="3 4" key="1">
    <citation type="submission" date="2023-02" db="EMBL/GenBank/DDBJ databases">
        <authorList>
            <person name="Maleckis M."/>
        </authorList>
    </citation>
    <scope>NUCLEOTIDE SEQUENCE [LARGE SCALE GENOMIC DNA]</scope>
    <source>
        <strain evidence="3 4">P8-A2</strain>
    </source>
</reference>
<keyword evidence="2" id="KW-0732">Signal</keyword>
<keyword evidence="4" id="KW-1185">Reference proteome</keyword>
<organism evidence="3 4">
    <name type="scientific">Streptomyces mirabilis</name>
    <dbReference type="NCBI Taxonomy" id="68239"/>
    <lineage>
        <taxon>Bacteria</taxon>
        <taxon>Bacillati</taxon>
        <taxon>Actinomycetota</taxon>
        <taxon>Actinomycetes</taxon>
        <taxon>Kitasatosporales</taxon>
        <taxon>Streptomycetaceae</taxon>
        <taxon>Streptomyces</taxon>
    </lineage>
</organism>
<evidence type="ECO:0000313" key="4">
    <source>
        <dbReference type="Proteomes" id="UP001257627"/>
    </source>
</evidence>
<name>A0ABU3UD52_9ACTN</name>
<keyword evidence="1" id="KW-1133">Transmembrane helix</keyword>
<evidence type="ECO:0000313" key="3">
    <source>
        <dbReference type="EMBL" id="MDU8991745.1"/>
    </source>
</evidence>
<dbReference type="RefSeq" id="WP_143610426.1">
    <property type="nucleotide sequence ID" value="NZ_CP107955.1"/>
</dbReference>
<dbReference type="Proteomes" id="UP001257627">
    <property type="component" value="Unassembled WGS sequence"/>
</dbReference>
<comment type="caution">
    <text evidence="3">The sequence shown here is derived from an EMBL/GenBank/DDBJ whole genome shotgun (WGS) entry which is preliminary data.</text>
</comment>
<feature type="transmembrane region" description="Helical" evidence="1">
    <location>
        <begin position="264"/>
        <end position="283"/>
    </location>
</feature>
<evidence type="ECO:0000256" key="2">
    <source>
        <dbReference type="SAM" id="SignalP"/>
    </source>
</evidence>
<feature type="chain" id="PRO_5045961285" description="Neocarzinostatin family protein" evidence="2">
    <location>
        <begin position="27"/>
        <end position="302"/>
    </location>
</feature>
<protein>
    <recommendedName>
        <fullName evidence="5">Neocarzinostatin family protein</fullName>
    </recommendedName>
</protein>
<sequence>MDRFRTAAVVALPLLLSLLAAGPASAAEPAPLPLGSVRSVHPGDTLAVTAASGQAVNGETITSPVLLKAGRMRMTTPRLTAAVTIACDARPGTYPVTLTGAGDTRPAEHGAPWAHVRVEPADEAARRACRDKVKKMPPPDREEHWAANTTWPQSEWDVRSFRAGSRITITDNYDEGMDGVIALSSPAFADRPVLRGARAVLTATATLRCDAVPGLYLVYQRTPYQGENHPNQPWARLRITPASRTTTCSTQQAAHPSGTSRTEVVAWAAGGGLLAAAGTTLLLKRSRSRRPNTPGTPPGSSG</sequence>